<comment type="caution">
    <text evidence="14">The sequence shown here is derived from an EMBL/GenBank/DDBJ whole genome shotgun (WGS) entry which is preliminary data.</text>
</comment>
<protein>
    <recommendedName>
        <fullName evidence="16">Methyl-accepting chemotaxis protein</fullName>
    </recommendedName>
</protein>
<keyword evidence="5 11" id="KW-1133">Transmembrane helix</keyword>
<dbReference type="CDD" id="cd06225">
    <property type="entry name" value="HAMP"/>
    <property type="match status" value="1"/>
</dbReference>
<dbReference type="InterPro" id="IPR029151">
    <property type="entry name" value="Sensor-like_sf"/>
</dbReference>
<dbReference type="GO" id="GO:0007165">
    <property type="term" value="P:signal transduction"/>
    <property type="evidence" value="ECO:0007669"/>
    <property type="project" value="UniProtKB-KW"/>
</dbReference>
<proteinExistence type="inferred from homology"/>
<keyword evidence="4 11" id="KW-0812">Transmembrane</keyword>
<comment type="subcellular location">
    <subcellularLocation>
        <location evidence="1">Cell membrane</location>
        <topology evidence="1">Multi-pass membrane protein</topology>
    </subcellularLocation>
</comment>
<dbReference type="GO" id="GO:0006935">
    <property type="term" value="P:chemotaxis"/>
    <property type="evidence" value="ECO:0007669"/>
    <property type="project" value="UniProtKB-KW"/>
</dbReference>
<evidence type="ECO:0000259" key="12">
    <source>
        <dbReference type="PROSITE" id="PS50111"/>
    </source>
</evidence>
<evidence type="ECO:0000256" key="6">
    <source>
        <dbReference type="ARBA" id="ARBA00023136"/>
    </source>
</evidence>
<dbReference type="Pfam" id="PF00015">
    <property type="entry name" value="MCPsignal"/>
    <property type="match status" value="1"/>
</dbReference>
<evidence type="ECO:0008006" key="16">
    <source>
        <dbReference type="Google" id="ProtNLM"/>
    </source>
</evidence>
<dbReference type="Gene3D" id="3.30.450.20">
    <property type="entry name" value="PAS domain"/>
    <property type="match status" value="1"/>
</dbReference>
<dbReference type="InterPro" id="IPR033479">
    <property type="entry name" value="dCache_1"/>
</dbReference>
<dbReference type="PROSITE" id="PS50885">
    <property type="entry name" value="HAMP"/>
    <property type="match status" value="1"/>
</dbReference>
<dbReference type="EMBL" id="NIBG01000028">
    <property type="protein sequence ID" value="PAB57153.1"/>
    <property type="molecule type" value="Genomic_DNA"/>
</dbReference>
<dbReference type="SUPFAM" id="SSF58104">
    <property type="entry name" value="Methyl-accepting chemotaxis protein (MCP) signaling domain"/>
    <property type="match status" value="1"/>
</dbReference>
<evidence type="ECO:0000256" key="5">
    <source>
        <dbReference type="ARBA" id="ARBA00022989"/>
    </source>
</evidence>
<evidence type="ECO:0000256" key="11">
    <source>
        <dbReference type="SAM" id="Phobius"/>
    </source>
</evidence>
<dbReference type="SMART" id="SM00304">
    <property type="entry name" value="HAMP"/>
    <property type="match status" value="1"/>
</dbReference>
<dbReference type="InterPro" id="IPR004089">
    <property type="entry name" value="MCPsignal_dom"/>
</dbReference>
<dbReference type="RefSeq" id="WP_095135608.1">
    <property type="nucleotide sequence ID" value="NZ_NIBG01000028.1"/>
</dbReference>
<dbReference type="SUPFAM" id="SSF103190">
    <property type="entry name" value="Sensory domain-like"/>
    <property type="match status" value="1"/>
</dbReference>
<sequence>MKSLKYKITIPVVIFAIIGILILSGTAYFQAKKIIINDVEQIAQSKVDKLVILADDKIHEWKEVIELLSSIDAVRNMDYEGLKKFISYNDHTFNQFEAIIISDKDGKYLSTNGKGGNIADRNYFPKVMAGQIVVSEAVISKSTGNPIVVVGAPIKDDSGNVVGLIGGTVNLSRITDLVNAEKLGDTGYAYMIDQEGLIMAHPKEEFILNENFLNSKSKTLVEITKKMIKGETGVDSYEFEGTDKIAAYKPLHSTGWSIAMTTYYSEVTASVSKFRNVIVMIGFAMICVIGMLIYFLINKSMKPIIQMAEVTKDVASGNLQVKVDVKSNDEIGILADNFNHMIENMRGVLGEMNEMGMTVASTSQQMMASTEEAGKVSEQVANTISELAKGATEQASSTQRSSHMVNQLITGITEIAESTNGAEKVTVIAKETVDAGIQIVEYQKNKTLENKQASVNVGNEIFALSEKSQQIGQIVELIRSIAEQTNLLALNAAIEAARAGEQGRGFAVVAEEVRKLAEESSTATQNIGDLINQIQTGVENAVKEMGKAKTVVDEQERAVEQTVKVFDDTLKAVEHITNTVKEARQACEILNESSQVVGDNIDNIASITQQNAAGTEEVAASTEEQTATLEQLSASAEQLANLSGKLQESIQRFNI</sequence>
<reference evidence="14 15" key="1">
    <citation type="submission" date="2017-06" db="EMBL/GenBank/DDBJ databases">
        <title>Draft genome sequence of anaerobic fermentative bacterium Anaeromicrobium sediminis DY2726D isolated from West Pacific Ocean sediments.</title>
        <authorList>
            <person name="Zeng X."/>
        </authorList>
    </citation>
    <scope>NUCLEOTIDE SEQUENCE [LARGE SCALE GENOMIC DNA]</scope>
    <source>
        <strain evidence="14 15">DY2726D</strain>
    </source>
</reference>
<evidence type="ECO:0000256" key="10">
    <source>
        <dbReference type="SAM" id="Coils"/>
    </source>
</evidence>
<feature type="domain" description="HAMP" evidence="13">
    <location>
        <begin position="298"/>
        <end position="350"/>
    </location>
</feature>
<dbReference type="OrthoDB" id="597657at2"/>
<keyword evidence="3" id="KW-0145">Chemotaxis</keyword>
<dbReference type="CDD" id="cd12914">
    <property type="entry name" value="PDC1_DGC_like"/>
    <property type="match status" value="1"/>
</dbReference>
<evidence type="ECO:0000256" key="1">
    <source>
        <dbReference type="ARBA" id="ARBA00004651"/>
    </source>
</evidence>
<accession>A0A267MEC9</accession>
<evidence type="ECO:0000259" key="13">
    <source>
        <dbReference type="PROSITE" id="PS50885"/>
    </source>
</evidence>
<dbReference type="Pfam" id="PF02743">
    <property type="entry name" value="dCache_1"/>
    <property type="match status" value="1"/>
</dbReference>
<evidence type="ECO:0000256" key="3">
    <source>
        <dbReference type="ARBA" id="ARBA00022500"/>
    </source>
</evidence>
<dbReference type="CDD" id="cd12912">
    <property type="entry name" value="PDC2_MCP_like"/>
    <property type="match status" value="1"/>
</dbReference>
<feature type="domain" description="Methyl-accepting transducer" evidence="12">
    <location>
        <begin position="369"/>
        <end position="626"/>
    </location>
</feature>
<evidence type="ECO:0000313" key="15">
    <source>
        <dbReference type="Proteomes" id="UP000216024"/>
    </source>
</evidence>
<keyword evidence="15" id="KW-1185">Reference proteome</keyword>
<feature type="transmembrane region" description="Helical" evidence="11">
    <location>
        <begin position="277"/>
        <end position="297"/>
    </location>
</feature>
<evidence type="ECO:0000256" key="8">
    <source>
        <dbReference type="ARBA" id="ARBA00029447"/>
    </source>
</evidence>
<feature type="transmembrane region" description="Helical" evidence="11">
    <location>
        <begin position="12"/>
        <end position="31"/>
    </location>
</feature>
<comment type="similarity">
    <text evidence="8">Belongs to the methyl-accepting chemotaxis (MCP) protein family.</text>
</comment>
<dbReference type="PANTHER" id="PTHR32089">
    <property type="entry name" value="METHYL-ACCEPTING CHEMOTAXIS PROTEIN MCPB"/>
    <property type="match status" value="1"/>
</dbReference>
<evidence type="ECO:0000256" key="7">
    <source>
        <dbReference type="ARBA" id="ARBA00023224"/>
    </source>
</evidence>
<feature type="coiled-coil region" evidence="10">
    <location>
        <begin position="538"/>
        <end position="593"/>
    </location>
</feature>
<dbReference type="GO" id="GO:0005886">
    <property type="term" value="C:plasma membrane"/>
    <property type="evidence" value="ECO:0007669"/>
    <property type="project" value="UniProtKB-SubCell"/>
</dbReference>
<dbReference type="AlphaFoldDB" id="A0A267MEC9"/>
<dbReference type="Gene3D" id="1.10.287.950">
    <property type="entry name" value="Methyl-accepting chemotaxis protein"/>
    <property type="match status" value="1"/>
</dbReference>
<keyword evidence="2" id="KW-1003">Cell membrane</keyword>
<evidence type="ECO:0000256" key="9">
    <source>
        <dbReference type="PROSITE-ProRule" id="PRU00284"/>
    </source>
</evidence>
<dbReference type="PROSITE" id="PS50111">
    <property type="entry name" value="CHEMOTAXIS_TRANSDUC_2"/>
    <property type="match status" value="1"/>
</dbReference>
<evidence type="ECO:0000313" key="14">
    <source>
        <dbReference type="EMBL" id="PAB57153.1"/>
    </source>
</evidence>
<dbReference type="InterPro" id="IPR003660">
    <property type="entry name" value="HAMP_dom"/>
</dbReference>
<dbReference type="Gene3D" id="6.10.340.10">
    <property type="match status" value="1"/>
</dbReference>
<dbReference type="PANTHER" id="PTHR32089:SF112">
    <property type="entry name" value="LYSOZYME-LIKE PROTEIN-RELATED"/>
    <property type="match status" value="1"/>
</dbReference>
<name>A0A267MEC9_9FIRM</name>
<keyword evidence="7 9" id="KW-0807">Transducer</keyword>
<organism evidence="14 15">
    <name type="scientific">Anaeromicrobium sediminis</name>
    <dbReference type="NCBI Taxonomy" id="1478221"/>
    <lineage>
        <taxon>Bacteria</taxon>
        <taxon>Bacillati</taxon>
        <taxon>Bacillota</taxon>
        <taxon>Clostridia</taxon>
        <taxon>Peptostreptococcales</taxon>
        <taxon>Thermotaleaceae</taxon>
        <taxon>Anaeromicrobium</taxon>
    </lineage>
</organism>
<dbReference type="Proteomes" id="UP000216024">
    <property type="component" value="Unassembled WGS sequence"/>
</dbReference>
<evidence type="ECO:0000256" key="2">
    <source>
        <dbReference type="ARBA" id="ARBA00022475"/>
    </source>
</evidence>
<dbReference type="Pfam" id="PF00672">
    <property type="entry name" value="HAMP"/>
    <property type="match status" value="1"/>
</dbReference>
<keyword evidence="6 11" id="KW-0472">Membrane</keyword>
<keyword evidence="10" id="KW-0175">Coiled coil</keyword>
<dbReference type="SMART" id="SM00283">
    <property type="entry name" value="MA"/>
    <property type="match status" value="1"/>
</dbReference>
<evidence type="ECO:0000256" key="4">
    <source>
        <dbReference type="ARBA" id="ARBA00022692"/>
    </source>
</evidence>
<dbReference type="CDD" id="cd11386">
    <property type="entry name" value="MCP_signal"/>
    <property type="match status" value="1"/>
</dbReference>
<gene>
    <name evidence="14" type="ORF">CCE28_19680</name>
</gene>